<accession>A0A1I7XTR0</accession>
<feature type="compositionally biased region" description="Polar residues" evidence="1">
    <location>
        <begin position="43"/>
        <end position="55"/>
    </location>
</feature>
<dbReference type="AlphaFoldDB" id="A0A1I7XTR0"/>
<dbReference type="Proteomes" id="UP000095283">
    <property type="component" value="Unplaced"/>
</dbReference>
<sequence>MLGYELLSQAQTQNQAQTQPIDERLAFIKHTDVNSRPLKEEASSTQSSVKTIQPSSDREKDIVSQRANRTGPDRRMIESKPALHPNRCYSNRFTKNAIVDHQRPFLPQWSPHFERENVRPIPWERSYGMNRFNQWGQEGNQWPQWEDRRFGDDYFDGEESPQMRITHHFDRRTTGFSLHFIVFKDNNNPQRIVTELYGNNAPEVLRTILSQDQKSQPNFQQPQWGSDYGRWDGMNQQQPMIYYLPNQFPQQQTFQAPPFQPSIGQQNQFPISFQNQAPIMPQTFFGDNNQIQNQRPWYSTGDDEGWAQTWDNDWHKKVVEDQDYTFLYIIHPLMLDQSTFTHFKVDTPVQPQSAVPSGQSSFRTINWVDNSAAVSSVGKDSDGIDGFTKQEKFNVPIDIASDDEPQSVRTPDSPPEFKVNAWQHTQPSPAEEAAPAIAPVSTDV</sequence>
<evidence type="ECO:0000313" key="3">
    <source>
        <dbReference type="WBParaSite" id="Hba_20916"/>
    </source>
</evidence>
<feature type="region of interest" description="Disordered" evidence="1">
    <location>
        <begin position="396"/>
        <end position="444"/>
    </location>
</feature>
<proteinExistence type="predicted"/>
<reference evidence="3" key="1">
    <citation type="submission" date="2016-11" db="UniProtKB">
        <authorList>
            <consortium name="WormBaseParasite"/>
        </authorList>
    </citation>
    <scope>IDENTIFICATION</scope>
</reference>
<feature type="compositionally biased region" description="Low complexity" evidence="1">
    <location>
        <begin position="427"/>
        <end position="444"/>
    </location>
</feature>
<protein>
    <submittedName>
        <fullName evidence="3">WWE domain-containing protein</fullName>
    </submittedName>
</protein>
<evidence type="ECO:0000313" key="2">
    <source>
        <dbReference type="Proteomes" id="UP000095283"/>
    </source>
</evidence>
<organism evidence="2 3">
    <name type="scientific">Heterorhabditis bacteriophora</name>
    <name type="common">Entomopathogenic nematode worm</name>
    <dbReference type="NCBI Taxonomy" id="37862"/>
    <lineage>
        <taxon>Eukaryota</taxon>
        <taxon>Metazoa</taxon>
        <taxon>Ecdysozoa</taxon>
        <taxon>Nematoda</taxon>
        <taxon>Chromadorea</taxon>
        <taxon>Rhabditida</taxon>
        <taxon>Rhabditina</taxon>
        <taxon>Rhabditomorpha</taxon>
        <taxon>Strongyloidea</taxon>
        <taxon>Heterorhabditidae</taxon>
        <taxon>Heterorhabditis</taxon>
    </lineage>
</organism>
<keyword evidence="2" id="KW-1185">Reference proteome</keyword>
<evidence type="ECO:0000256" key="1">
    <source>
        <dbReference type="SAM" id="MobiDB-lite"/>
    </source>
</evidence>
<dbReference type="WBParaSite" id="Hba_20916">
    <property type="protein sequence ID" value="Hba_20916"/>
    <property type="gene ID" value="Hba_20916"/>
</dbReference>
<feature type="region of interest" description="Disordered" evidence="1">
    <location>
        <begin position="36"/>
        <end position="70"/>
    </location>
</feature>
<name>A0A1I7XTR0_HETBA</name>